<dbReference type="Pfam" id="PF14559">
    <property type="entry name" value="TPR_19"/>
    <property type="match status" value="1"/>
</dbReference>
<dbReference type="InterPro" id="IPR031101">
    <property type="entry name" value="Ctr9"/>
</dbReference>
<evidence type="ECO:0008006" key="6">
    <source>
        <dbReference type="Google" id="ProtNLM"/>
    </source>
</evidence>
<dbReference type="InterPro" id="IPR019734">
    <property type="entry name" value="TPR_rpt"/>
</dbReference>
<evidence type="ECO:0000256" key="3">
    <source>
        <dbReference type="PROSITE-ProRule" id="PRU00339"/>
    </source>
</evidence>
<dbReference type="PROSITE" id="PS50005">
    <property type="entry name" value="TPR"/>
    <property type="match status" value="1"/>
</dbReference>
<dbReference type="Gene3D" id="1.25.40.10">
    <property type="entry name" value="Tetratricopeptide repeat domain"/>
    <property type="match status" value="1"/>
</dbReference>
<feature type="compositionally biased region" description="Polar residues" evidence="4">
    <location>
        <begin position="659"/>
        <end position="669"/>
    </location>
</feature>
<dbReference type="GO" id="GO:0000993">
    <property type="term" value="F:RNA polymerase II complex binding"/>
    <property type="evidence" value="ECO:0007669"/>
    <property type="project" value="TreeGrafter"/>
</dbReference>
<keyword evidence="2 3" id="KW-0802">TPR repeat</keyword>
<dbReference type="InterPro" id="IPR011990">
    <property type="entry name" value="TPR-like_helical_dom_sf"/>
</dbReference>
<dbReference type="PANTHER" id="PTHR14027:SF2">
    <property type="entry name" value="RNA POLYMERASE-ASSOCIATED PROTEIN CTR9 HOMOLOG"/>
    <property type="match status" value="1"/>
</dbReference>
<gene>
    <name evidence="5" type="ORF">TMSB3V08_LOCUS5726</name>
</gene>
<keyword evidence="1" id="KW-0677">Repeat</keyword>
<feature type="compositionally biased region" description="Basic residues" evidence="4">
    <location>
        <begin position="486"/>
        <end position="504"/>
    </location>
</feature>
<feature type="compositionally biased region" description="Basic and acidic residues" evidence="4">
    <location>
        <begin position="225"/>
        <end position="236"/>
    </location>
</feature>
<evidence type="ECO:0000256" key="4">
    <source>
        <dbReference type="SAM" id="MobiDB-lite"/>
    </source>
</evidence>
<feature type="compositionally biased region" description="Basic and acidic residues" evidence="4">
    <location>
        <begin position="368"/>
        <end position="381"/>
    </location>
</feature>
<dbReference type="SMART" id="SM00028">
    <property type="entry name" value="TPR"/>
    <property type="match status" value="2"/>
</dbReference>
<feature type="repeat" description="TPR" evidence="3">
    <location>
        <begin position="67"/>
        <end position="100"/>
    </location>
</feature>
<name>A0A7R9HN34_9NEOP</name>
<feature type="compositionally biased region" description="Basic residues" evidence="4">
    <location>
        <begin position="408"/>
        <end position="425"/>
    </location>
</feature>
<protein>
    <recommendedName>
        <fullName evidence="6">Tetratricopeptide repeat protein</fullName>
    </recommendedName>
</protein>
<proteinExistence type="predicted"/>
<feature type="region of interest" description="Disordered" evidence="4">
    <location>
        <begin position="650"/>
        <end position="690"/>
    </location>
</feature>
<dbReference type="GO" id="GO:0006355">
    <property type="term" value="P:regulation of DNA-templated transcription"/>
    <property type="evidence" value="ECO:0007669"/>
    <property type="project" value="InterPro"/>
</dbReference>
<feature type="compositionally biased region" description="Polar residues" evidence="4">
    <location>
        <begin position="444"/>
        <end position="459"/>
    </location>
</feature>
<feature type="region of interest" description="Disordered" evidence="4">
    <location>
        <begin position="368"/>
        <end position="511"/>
    </location>
</feature>
<evidence type="ECO:0000256" key="1">
    <source>
        <dbReference type="ARBA" id="ARBA00022737"/>
    </source>
</evidence>
<dbReference type="SUPFAM" id="SSF48452">
    <property type="entry name" value="TPR-like"/>
    <property type="match status" value="1"/>
</dbReference>
<dbReference type="GO" id="GO:0016593">
    <property type="term" value="C:Cdc73/Paf1 complex"/>
    <property type="evidence" value="ECO:0007669"/>
    <property type="project" value="TreeGrafter"/>
</dbReference>
<evidence type="ECO:0000313" key="5">
    <source>
        <dbReference type="EMBL" id="CAD7428937.1"/>
    </source>
</evidence>
<accession>A0A7R9HN34</accession>
<organism evidence="5">
    <name type="scientific">Timema monikensis</name>
    <dbReference type="NCBI Taxonomy" id="170555"/>
    <lineage>
        <taxon>Eukaryota</taxon>
        <taxon>Metazoa</taxon>
        <taxon>Ecdysozoa</taxon>
        <taxon>Arthropoda</taxon>
        <taxon>Hexapoda</taxon>
        <taxon>Insecta</taxon>
        <taxon>Pterygota</taxon>
        <taxon>Neoptera</taxon>
        <taxon>Polyneoptera</taxon>
        <taxon>Phasmatodea</taxon>
        <taxon>Timematodea</taxon>
        <taxon>Timematoidea</taxon>
        <taxon>Timematidae</taxon>
        <taxon>Timema</taxon>
    </lineage>
</organism>
<feature type="compositionally biased region" description="Basic and acidic residues" evidence="4">
    <location>
        <begin position="269"/>
        <end position="280"/>
    </location>
</feature>
<reference evidence="5" key="1">
    <citation type="submission" date="2020-11" db="EMBL/GenBank/DDBJ databases">
        <authorList>
            <person name="Tran Van P."/>
        </authorList>
    </citation>
    <scope>NUCLEOTIDE SEQUENCE</scope>
</reference>
<dbReference type="EMBL" id="OB793904">
    <property type="protein sequence ID" value="CAD7428937.1"/>
    <property type="molecule type" value="Genomic_DNA"/>
</dbReference>
<dbReference type="AlphaFoldDB" id="A0A7R9HN34"/>
<feature type="region of interest" description="Disordered" evidence="4">
    <location>
        <begin position="225"/>
        <end position="353"/>
    </location>
</feature>
<dbReference type="PANTHER" id="PTHR14027">
    <property type="entry name" value="RNA POLYMERASE-ASSOCIATED PROTEIN CTR9"/>
    <property type="match status" value="1"/>
</dbReference>
<feature type="compositionally biased region" description="Basic residues" evidence="4">
    <location>
        <begin position="382"/>
        <end position="394"/>
    </location>
</feature>
<evidence type="ECO:0000256" key="2">
    <source>
        <dbReference type="ARBA" id="ARBA00022803"/>
    </source>
</evidence>
<dbReference type="GO" id="GO:0006368">
    <property type="term" value="P:transcription elongation by RNA polymerase II"/>
    <property type="evidence" value="ECO:0007669"/>
    <property type="project" value="TreeGrafter"/>
</dbReference>
<sequence length="690" mass="76897">MVPGAVLSHKGCVNEARDIFAQVREATAEFCDVWLNIAHIYVEQKQFVSAIQMYENCLRKFYKYHHVEVLQYLARAYFKAGKLKEAKMTLLKARRVAPQDTVLLYNIALVLQRLATQILKDEKSTLDTVLQAVHELGLSHKYFQYLSVHGDRMRYDVNLAGLEARQCQDLLSQAQYHVARARRVDEEEKQLRRKQEEEREAFRLKQVAEQIKQVEKKRQEHEVMMKKREEYREKTKGALLFGEMPNEKSGRKGSRKKTDQYVSDSGSDAGRDSGGEPRDKASKKRRREGNKPRSVPPTVKSIFTLKTPLTQGSPKPGPFRTKSKLRSRTDKQKLYTSSEHLVTSYYGNGDEGVKPVLLSLNLVSLEENERMGQGKHPDGDKKRRGGGGARRRREKQGDGLDSDDDRPKAKRGRKPQREPKGRKKAKADDDGLSSKQKSRIVSKATISTSESDSDSNQLKIASDAGSGSDKGGRAKKRVISSGSSRSRSRSKSKSRSGSRSRSKSGSRSGSDLAAALEHVHGADQGNEVPPGFRAVTKCHDLVSSDGCEHPLTIDRTRPTPGTTQVRVSCRYPFLFPTPGTTQVRVSCRYPFLFPTPGVNLVVEVGLVLLVDFRRGSQGSDWYNGGFDQTIDEISNLSAIYKKPREIYMPISASPESRKSVSASDGSAPNSPAKGKSGSEKGDKSSASDTD</sequence>
<feature type="compositionally biased region" description="Basic and acidic residues" evidence="4">
    <location>
        <begin position="676"/>
        <end position="690"/>
    </location>
</feature>